<dbReference type="GeneID" id="30995822"/>
<dbReference type="GO" id="GO:0051082">
    <property type="term" value="F:unfolded protein binding"/>
    <property type="evidence" value="ECO:0007669"/>
    <property type="project" value="EnsemblFungi"/>
</dbReference>
<comment type="similarity">
    <text evidence="5">Belongs to the SURF1 family.</text>
</comment>
<dbReference type="GO" id="GO:0033617">
    <property type="term" value="P:mitochondrial respiratory chain complex IV assembly"/>
    <property type="evidence" value="ECO:0007669"/>
    <property type="project" value="EnsemblFungi"/>
</dbReference>
<dbReference type="Proteomes" id="UP000095085">
    <property type="component" value="Unassembled WGS sequence"/>
</dbReference>
<dbReference type="PROSITE" id="PS50895">
    <property type="entry name" value="SURF1"/>
    <property type="match status" value="1"/>
</dbReference>
<feature type="transmembrane region" description="Helical" evidence="5">
    <location>
        <begin position="321"/>
        <end position="343"/>
    </location>
</feature>
<dbReference type="Pfam" id="PF02104">
    <property type="entry name" value="SURF1"/>
    <property type="match status" value="1"/>
</dbReference>
<keyword evidence="7" id="KW-1185">Reference proteome</keyword>
<organism evidence="6 7">
    <name type="scientific">Hyphopichia burtonii NRRL Y-1933</name>
    <dbReference type="NCBI Taxonomy" id="984485"/>
    <lineage>
        <taxon>Eukaryota</taxon>
        <taxon>Fungi</taxon>
        <taxon>Dikarya</taxon>
        <taxon>Ascomycota</taxon>
        <taxon>Saccharomycotina</taxon>
        <taxon>Pichiomycetes</taxon>
        <taxon>Debaryomycetaceae</taxon>
        <taxon>Hyphopichia</taxon>
    </lineage>
</organism>
<evidence type="ECO:0000256" key="4">
    <source>
        <dbReference type="ARBA" id="ARBA00023136"/>
    </source>
</evidence>
<name>A0A1E4RI26_9ASCO</name>
<evidence type="ECO:0000256" key="1">
    <source>
        <dbReference type="ARBA" id="ARBA00004370"/>
    </source>
</evidence>
<reference evidence="7" key="1">
    <citation type="submission" date="2016-05" db="EMBL/GenBank/DDBJ databases">
        <title>Comparative genomics of biotechnologically important yeasts.</title>
        <authorList>
            <consortium name="DOE Joint Genome Institute"/>
            <person name="Riley R."/>
            <person name="Haridas S."/>
            <person name="Wolfe K.H."/>
            <person name="Lopes M.R."/>
            <person name="Hittinger C.T."/>
            <person name="Goker M."/>
            <person name="Salamov A."/>
            <person name="Wisecaver J."/>
            <person name="Long T.M."/>
            <person name="Aerts A.L."/>
            <person name="Barry K."/>
            <person name="Choi C."/>
            <person name="Clum A."/>
            <person name="Coughlan A.Y."/>
            <person name="Deshpande S."/>
            <person name="Douglass A.P."/>
            <person name="Hanson S.J."/>
            <person name="Klenk H.-P."/>
            <person name="Labutti K."/>
            <person name="Lapidus A."/>
            <person name="Lindquist E."/>
            <person name="Lipzen A."/>
            <person name="Meier-Kolthoff J.P."/>
            <person name="Ohm R.A."/>
            <person name="Otillar R.P."/>
            <person name="Pangilinan J."/>
            <person name="Peng Y."/>
            <person name="Rokas A."/>
            <person name="Rosa C.A."/>
            <person name="Scheuner C."/>
            <person name="Sibirny A.A."/>
            <person name="Slot J.C."/>
            <person name="Stielow J.B."/>
            <person name="Sun H."/>
            <person name="Kurtzman C.P."/>
            <person name="Blackwell M."/>
            <person name="Grigoriev I.V."/>
            <person name="Jeffries T.W."/>
        </authorList>
    </citation>
    <scope>NUCLEOTIDE SEQUENCE [LARGE SCALE GENOMIC DNA]</scope>
    <source>
        <strain evidence="7">NRRL Y-1933</strain>
    </source>
</reference>
<dbReference type="GO" id="GO:0005743">
    <property type="term" value="C:mitochondrial inner membrane"/>
    <property type="evidence" value="ECO:0007669"/>
    <property type="project" value="UniProtKB-SubCell"/>
</dbReference>
<dbReference type="InterPro" id="IPR002994">
    <property type="entry name" value="Surf1/Shy1"/>
</dbReference>
<keyword evidence="3 5" id="KW-1133">Transmembrane helix</keyword>
<evidence type="ECO:0000256" key="5">
    <source>
        <dbReference type="RuleBase" id="RU363076"/>
    </source>
</evidence>
<comment type="subcellular location">
    <subcellularLocation>
        <location evidence="1">Membrane</location>
    </subcellularLocation>
    <subcellularLocation>
        <location evidence="5">Mitochondrion inner membrane</location>
        <topology evidence="5">Multi-pass membrane protein</topology>
    </subcellularLocation>
</comment>
<dbReference type="STRING" id="984485.A0A1E4RI26"/>
<comment type="function">
    <text evidence="5">Probably involved in the biogenesis of the COX complex.</text>
</comment>
<protein>
    <recommendedName>
        <fullName evidence="5">SURF1-like protein</fullName>
    </recommendedName>
</protein>
<keyword evidence="2 5" id="KW-0812">Transmembrane</keyword>
<evidence type="ECO:0000313" key="7">
    <source>
        <dbReference type="Proteomes" id="UP000095085"/>
    </source>
</evidence>
<dbReference type="CDD" id="cd06662">
    <property type="entry name" value="SURF1"/>
    <property type="match status" value="1"/>
</dbReference>
<dbReference type="InterPro" id="IPR045214">
    <property type="entry name" value="Surf1/Surf4"/>
</dbReference>
<evidence type="ECO:0000256" key="2">
    <source>
        <dbReference type="ARBA" id="ARBA00022692"/>
    </source>
</evidence>
<evidence type="ECO:0000256" key="3">
    <source>
        <dbReference type="ARBA" id="ARBA00022989"/>
    </source>
</evidence>
<dbReference type="EMBL" id="KV454541">
    <property type="protein sequence ID" value="ODV66914.1"/>
    <property type="molecule type" value="Genomic_DNA"/>
</dbReference>
<keyword evidence="4 5" id="KW-0472">Membrane</keyword>
<sequence length="366" mass="41953">MVPRAGVRSHLSSIRPNIHLISKRTVKTPTIDWTPMKSTTSDIRLKSEQAKTPILRKFFLGLMIAMPVISFFLGCWQVKRLNWKVDLIAKCEDLLAAPPLEKLPPNIDPEVIKDFEFRRFKVKGHFDYSQEMFLGPRMRNSVLGYLVITPFIRSDGGDPILVERGWISKDKVIPETRSKGYLSHLALPQGEVEIHALFRVMPKRSNLQYEHTPGDKLFYIPDVEAMAKQSGSLPIYSQVIYSLKDHPDWKGPEQVNDDKKSVWQKLAGKIKPKSEKSNEVSTLLGNESDDDQTLQYQEFEFIDQGVPVGAVPKVNFTNNHLQYLVTWFGLSFASTGLLIYSFWKNRQFSSADKIIAAKRKDMHKKF</sequence>
<gene>
    <name evidence="6" type="ORF">HYPBUDRAFT_152920</name>
</gene>
<dbReference type="AlphaFoldDB" id="A0A1E4RI26"/>
<feature type="transmembrane region" description="Helical" evidence="5">
    <location>
        <begin position="54"/>
        <end position="74"/>
    </location>
</feature>
<dbReference type="PANTHER" id="PTHR23427">
    <property type="entry name" value="SURFEIT LOCUS PROTEIN"/>
    <property type="match status" value="1"/>
</dbReference>
<keyword evidence="5" id="KW-0999">Mitochondrion inner membrane</keyword>
<dbReference type="RefSeq" id="XP_020075981.1">
    <property type="nucleotide sequence ID" value="XM_020221273.1"/>
</dbReference>
<accession>A0A1E4RI26</accession>
<dbReference type="OrthoDB" id="10040024at2759"/>
<keyword evidence="5" id="KW-0496">Mitochondrion</keyword>
<evidence type="ECO:0000313" key="6">
    <source>
        <dbReference type="EMBL" id="ODV66914.1"/>
    </source>
</evidence>
<proteinExistence type="inferred from homology"/>
<dbReference type="PANTHER" id="PTHR23427:SF2">
    <property type="entry name" value="SURFEIT LOCUS PROTEIN 1"/>
    <property type="match status" value="1"/>
</dbReference>